<comment type="caution">
    <text evidence="1">The sequence shown here is derived from an EMBL/GenBank/DDBJ whole genome shotgun (WGS) entry which is preliminary data.</text>
</comment>
<gene>
    <name evidence="1" type="ORF">RV045_00315</name>
</gene>
<accession>A0ACC6NY35</accession>
<dbReference type="EMBL" id="JAWDIE010000001">
    <property type="protein sequence ID" value="MEJ7136873.1"/>
    <property type="molecule type" value="Genomic_DNA"/>
</dbReference>
<sequence>MPYVLRSPDGLLLSLHLEAPGQEPEWLDDDHPEVRAFVGGDSAAEKATAAASFTQMDASFVRVLEDVIDTLIIKNVINITDLPIEAQTKLLSRKSFRDRVSSQSLRLFGDPGGDGGIML</sequence>
<reference evidence="1" key="1">
    <citation type="submission" date="2023-10" db="EMBL/GenBank/DDBJ databases">
        <title>Amphibacter perezi, gen. nov., sp. nov. a novel taxa of the family Comamonadaceae, class Betaproteobacteria isolated from the skin microbiota of Pelophylax perezi from different populations.</title>
        <authorList>
            <person name="Costa S."/>
            <person name="Proenca D.N."/>
            <person name="Lopes I."/>
            <person name="Morais P.V."/>
        </authorList>
    </citation>
    <scope>NUCLEOTIDE SEQUENCE</scope>
    <source>
        <strain evidence="1">SL12-8</strain>
    </source>
</reference>
<protein>
    <submittedName>
        <fullName evidence="1">Uncharacterized protein</fullName>
    </submittedName>
</protein>
<dbReference type="Proteomes" id="UP001364695">
    <property type="component" value="Unassembled WGS sequence"/>
</dbReference>
<evidence type="ECO:0000313" key="1">
    <source>
        <dbReference type="EMBL" id="MEJ7136873.1"/>
    </source>
</evidence>
<organism evidence="1 2">
    <name type="scientific">Amphibiibacter pelophylacis</name>
    <dbReference type="NCBI Taxonomy" id="1799477"/>
    <lineage>
        <taxon>Bacteria</taxon>
        <taxon>Pseudomonadati</taxon>
        <taxon>Pseudomonadota</taxon>
        <taxon>Betaproteobacteria</taxon>
        <taxon>Burkholderiales</taxon>
        <taxon>Sphaerotilaceae</taxon>
        <taxon>Amphibiibacter</taxon>
    </lineage>
</organism>
<name>A0ACC6NY35_9BURK</name>
<evidence type="ECO:0000313" key="2">
    <source>
        <dbReference type="Proteomes" id="UP001364695"/>
    </source>
</evidence>
<keyword evidence="2" id="KW-1185">Reference proteome</keyword>
<proteinExistence type="predicted"/>